<dbReference type="Proteomes" id="UP000775213">
    <property type="component" value="Unassembled WGS sequence"/>
</dbReference>
<dbReference type="EMBL" id="JAGFBR010000019">
    <property type="protein sequence ID" value="KAH0449061.1"/>
    <property type="molecule type" value="Genomic_DNA"/>
</dbReference>
<organism evidence="1 2">
    <name type="scientific">Dendrobium chrysotoxum</name>
    <name type="common">Orchid</name>
    <dbReference type="NCBI Taxonomy" id="161865"/>
    <lineage>
        <taxon>Eukaryota</taxon>
        <taxon>Viridiplantae</taxon>
        <taxon>Streptophyta</taxon>
        <taxon>Embryophyta</taxon>
        <taxon>Tracheophyta</taxon>
        <taxon>Spermatophyta</taxon>
        <taxon>Magnoliopsida</taxon>
        <taxon>Liliopsida</taxon>
        <taxon>Asparagales</taxon>
        <taxon>Orchidaceae</taxon>
        <taxon>Epidendroideae</taxon>
        <taxon>Malaxideae</taxon>
        <taxon>Dendrobiinae</taxon>
        <taxon>Dendrobium</taxon>
    </lineage>
</organism>
<accession>A0AAV7FZ25</accession>
<keyword evidence="2" id="KW-1185">Reference proteome</keyword>
<proteinExistence type="predicted"/>
<gene>
    <name evidence="1" type="ORF">IEQ34_022861</name>
</gene>
<comment type="caution">
    <text evidence="1">The sequence shown here is derived from an EMBL/GenBank/DDBJ whole genome shotgun (WGS) entry which is preliminary data.</text>
</comment>
<evidence type="ECO:0000313" key="1">
    <source>
        <dbReference type="EMBL" id="KAH0449061.1"/>
    </source>
</evidence>
<protein>
    <submittedName>
        <fullName evidence="1">Uncharacterized protein</fullName>
    </submittedName>
</protein>
<evidence type="ECO:0000313" key="2">
    <source>
        <dbReference type="Proteomes" id="UP000775213"/>
    </source>
</evidence>
<sequence>MYRKECLTIVGGIQFAYQINIQAHGNEDAEEYMFTAMSGMAENVEFIMEGKKITTILNAKLGCRPKGISNARLKGHWEKRKSKKLKPTEKNSLTTEQFIAGDLVSQASFLIYQNA</sequence>
<reference evidence="1 2" key="1">
    <citation type="journal article" date="2021" name="Hortic Res">
        <title>Chromosome-scale assembly of the Dendrobium chrysotoxum genome enhances the understanding of orchid evolution.</title>
        <authorList>
            <person name="Zhang Y."/>
            <person name="Zhang G.Q."/>
            <person name="Zhang D."/>
            <person name="Liu X.D."/>
            <person name="Xu X.Y."/>
            <person name="Sun W.H."/>
            <person name="Yu X."/>
            <person name="Zhu X."/>
            <person name="Wang Z.W."/>
            <person name="Zhao X."/>
            <person name="Zhong W.Y."/>
            <person name="Chen H."/>
            <person name="Yin W.L."/>
            <person name="Huang T."/>
            <person name="Niu S.C."/>
            <person name="Liu Z.J."/>
        </authorList>
    </citation>
    <scope>NUCLEOTIDE SEQUENCE [LARGE SCALE GENOMIC DNA]</scope>
    <source>
        <strain evidence="1">Lindl</strain>
    </source>
</reference>
<name>A0AAV7FZ25_DENCH</name>
<dbReference type="AlphaFoldDB" id="A0AAV7FZ25"/>